<feature type="transmembrane region" description="Helical" evidence="2">
    <location>
        <begin position="146"/>
        <end position="169"/>
    </location>
</feature>
<feature type="coiled-coil region" evidence="1">
    <location>
        <begin position="20"/>
        <end position="56"/>
    </location>
</feature>
<evidence type="ECO:0000313" key="3">
    <source>
        <dbReference type="EMBL" id="KUJ12478.1"/>
    </source>
</evidence>
<keyword evidence="2" id="KW-0472">Membrane</keyword>
<evidence type="ECO:0000313" key="4">
    <source>
        <dbReference type="Proteomes" id="UP000070700"/>
    </source>
</evidence>
<dbReference type="AlphaFoldDB" id="A0A194WWX0"/>
<keyword evidence="2" id="KW-0812">Transmembrane</keyword>
<evidence type="ECO:0000256" key="2">
    <source>
        <dbReference type="SAM" id="Phobius"/>
    </source>
</evidence>
<dbReference type="Proteomes" id="UP000070700">
    <property type="component" value="Unassembled WGS sequence"/>
</dbReference>
<proteinExistence type="predicted"/>
<keyword evidence="2" id="KW-1133">Transmembrane helix</keyword>
<reference evidence="3 4" key="1">
    <citation type="submission" date="2015-10" db="EMBL/GenBank/DDBJ databases">
        <title>Full genome of DAOMC 229536 Phialocephala scopiformis, a fungal endophyte of spruce producing the potent anti-insectan compound rugulosin.</title>
        <authorList>
            <consortium name="DOE Joint Genome Institute"/>
            <person name="Walker A.K."/>
            <person name="Frasz S.L."/>
            <person name="Seifert K.A."/>
            <person name="Miller J.D."/>
            <person name="Mondo S.J."/>
            <person name="Labutti K."/>
            <person name="Lipzen A."/>
            <person name="Dockter R."/>
            <person name="Kennedy M."/>
            <person name="Grigoriev I.V."/>
            <person name="Spatafora J.W."/>
        </authorList>
    </citation>
    <scope>NUCLEOTIDE SEQUENCE [LARGE SCALE GENOMIC DNA]</scope>
    <source>
        <strain evidence="3 4">CBS 120377</strain>
    </source>
</reference>
<keyword evidence="1" id="KW-0175">Coiled coil</keyword>
<dbReference type="OrthoDB" id="8954335at2759"/>
<accession>A0A194WWX0</accession>
<evidence type="ECO:0000256" key="1">
    <source>
        <dbReference type="SAM" id="Coils"/>
    </source>
</evidence>
<protein>
    <submittedName>
        <fullName evidence="3">Uncharacterized protein</fullName>
    </submittedName>
</protein>
<dbReference type="InParanoid" id="A0A194WWX0"/>
<dbReference type="GeneID" id="28830079"/>
<gene>
    <name evidence="3" type="ORF">LY89DRAFT_738265</name>
</gene>
<dbReference type="KEGG" id="psco:LY89DRAFT_738265"/>
<dbReference type="RefSeq" id="XP_018066833.1">
    <property type="nucleotide sequence ID" value="XM_018220353.1"/>
</dbReference>
<organism evidence="3 4">
    <name type="scientific">Mollisia scopiformis</name>
    <name type="common">Conifer needle endophyte fungus</name>
    <name type="synonym">Phialocephala scopiformis</name>
    <dbReference type="NCBI Taxonomy" id="149040"/>
    <lineage>
        <taxon>Eukaryota</taxon>
        <taxon>Fungi</taxon>
        <taxon>Dikarya</taxon>
        <taxon>Ascomycota</taxon>
        <taxon>Pezizomycotina</taxon>
        <taxon>Leotiomycetes</taxon>
        <taxon>Helotiales</taxon>
        <taxon>Mollisiaceae</taxon>
        <taxon>Mollisia</taxon>
    </lineage>
</organism>
<keyword evidence="4" id="KW-1185">Reference proteome</keyword>
<sequence length="172" mass="19714">MDLQAQSERLLRDQLHQLQLEEQRDRLLLAERENELERLDNRLKDLNNKLESNRSVVNRINGQLTMQTNDIDSYISWSVTERAVQPPTCFPRVSSNDIQVVKKSFPISDETEIASAESARCKEVIAMYQERQAIRRHKMDTCVDRLGAAASVVGTIFQIAAFATTMAAYRVM</sequence>
<name>A0A194WWX0_MOLSC</name>
<dbReference type="EMBL" id="KQ947424">
    <property type="protein sequence ID" value="KUJ12478.1"/>
    <property type="molecule type" value="Genomic_DNA"/>
</dbReference>